<keyword evidence="2" id="KW-0812">Transmembrane</keyword>
<dbReference type="EMBL" id="LSRX01000788">
    <property type="protein sequence ID" value="OLP88905.1"/>
    <property type="molecule type" value="Genomic_DNA"/>
</dbReference>
<feature type="compositionally biased region" description="Polar residues" evidence="1">
    <location>
        <begin position="537"/>
        <end position="549"/>
    </location>
</feature>
<comment type="caution">
    <text evidence="3">The sequence shown here is derived from an EMBL/GenBank/DDBJ whole genome shotgun (WGS) entry which is preliminary data.</text>
</comment>
<evidence type="ECO:0000256" key="1">
    <source>
        <dbReference type="SAM" id="MobiDB-lite"/>
    </source>
</evidence>
<proteinExistence type="predicted"/>
<evidence type="ECO:0000256" key="2">
    <source>
        <dbReference type="SAM" id="Phobius"/>
    </source>
</evidence>
<feature type="region of interest" description="Disordered" evidence="1">
    <location>
        <begin position="537"/>
        <end position="564"/>
    </location>
</feature>
<sequence length="1289" mass="142907">MAAVLLGAVAGVRVRETGLNRAESSWWLRQYALDPPPEQLLTVTSLYALRTQHSVDQSSAEGNTGRRKGKAVAMEAPVVEMQPPIHADEAAEAFEEECPTDDDTLPEAFCAAEQLHCIAQFVMLPKNAEEKVLDLSCHACGRLLCRQLCAIMLSIGAHGARPTNSVTDFLLCVELTTCLVIWLRSRSRVVKKHALFNSYALNLLGGAAWTASGVYVHLFEPLPQEPTIAWQIFLNMGATTPFLFPLDELLVNLGQPAALPPIAPPGPEASDSDEGEMLDMDDVLPADELKKQGAAKTAALGIDRNRRYIIRRRIAHGDDEMQQQGVSLGHLDSKRLFGSGVSGLEVSFTMVWQAALEGLSSKDYYPFFRKEVDTTWQVYQEHSFSGLLEHCQCAWICIPRNRLNKFVHRYLRVVDMDMDDRRLHMQMLKRVSDKVQAGEIFELDVELGAWIAAGKLKEHRVVVLQGLATVNELKDYPFWRHVRTKPLKVVQMCPFGMLMYKQKADVAWPVLGCSDARHVLKRYTCHHFGGLRSIQHGSVASDNGQSRPSHLSRHPERRDVGQGQLHAPQSGLLPWLLVCSWMQAVPPPWRHPLQRAVLAYHLFQLHASEGVPHYASQSTAHCFPHETIKICMYLAVHAMMHCLAHSGDGELPWLLKYRQEFIAKSHFEKIKQAFRGQPSVRDGLYGTLLLHWNQCRGKDRFSNSWTPEPWLTEAEATSIAAESLKDALFLQSRNSRQRSEQQIKQQLKDWWAADGAKMVTGYDVKADTEDDGDVGDVHQEAEAEQAAKLMACADHIKVQHQLALGRNASNLGAGSRTSRGAGWYAVQRQECPALEDPEDQPKVVGPLCTPTTYGCYPKPGEKAGVVVQAAGRQHRHGLGFECLPKCRAQAKGRAKIRLMELAPRSKRTWTGTPMNNVHLVDPTGVVVAEIKYVQVLEENGCLHIRFSEDVLGLLKFKTLPLQPYTQPYPGQALTPKAKRLEEKPWTKEGPPPAEARAKVPESFAGFTFKHFAGTSSSKNVIAFLGKLPGMFEERGVKLLDDNGLFQMGGKKVPWVELVARSPALFEQTILSSGNAYGKAVCGKLLTLHPVTPNGKSNVQRWMQHVDVVVRDAFYRDTISSSAARLQDISAAVCALLYALLTWGSFDLAGRKLPPIAVSPWHAIDGRSYAGAAFGVKFDLLSSMPSARSDSQFVLSVLFMASNALSSLLLLNVCYNRAKDLTTAQQRVARVLAVFVFAMLANCHLLAVLVAGGYGPALPLDIFHVLQGLIIGICFTQLREVLVEDKAKDA</sequence>
<gene>
    <name evidence="3" type="ORF">AK812_SmicGene29668</name>
</gene>
<accession>A0A1Q9D173</accession>
<keyword evidence="2" id="KW-1133">Transmembrane helix</keyword>
<dbReference type="OrthoDB" id="416078at2759"/>
<keyword evidence="4" id="KW-1185">Reference proteome</keyword>
<keyword evidence="2" id="KW-0472">Membrane</keyword>
<feature type="transmembrane region" description="Helical" evidence="2">
    <location>
        <begin position="1226"/>
        <end position="1250"/>
    </location>
</feature>
<name>A0A1Q9D173_SYMMI</name>
<organism evidence="3 4">
    <name type="scientific">Symbiodinium microadriaticum</name>
    <name type="common">Dinoflagellate</name>
    <name type="synonym">Zooxanthella microadriatica</name>
    <dbReference type="NCBI Taxonomy" id="2951"/>
    <lineage>
        <taxon>Eukaryota</taxon>
        <taxon>Sar</taxon>
        <taxon>Alveolata</taxon>
        <taxon>Dinophyceae</taxon>
        <taxon>Suessiales</taxon>
        <taxon>Symbiodiniaceae</taxon>
        <taxon>Symbiodinium</taxon>
    </lineage>
</organism>
<feature type="transmembrane region" description="Helical" evidence="2">
    <location>
        <begin position="1256"/>
        <end position="1277"/>
    </location>
</feature>
<protein>
    <submittedName>
        <fullName evidence="3">Uncharacterized protein</fullName>
    </submittedName>
</protein>
<evidence type="ECO:0000313" key="4">
    <source>
        <dbReference type="Proteomes" id="UP000186817"/>
    </source>
</evidence>
<evidence type="ECO:0000313" key="3">
    <source>
        <dbReference type="EMBL" id="OLP88905.1"/>
    </source>
</evidence>
<feature type="transmembrane region" description="Helical" evidence="2">
    <location>
        <begin position="1192"/>
        <end position="1214"/>
    </location>
</feature>
<dbReference type="Proteomes" id="UP000186817">
    <property type="component" value="Unassembled WGS sequence"/>
</dbReference>
<reference evidence="3 4" key="1">
    <citation type="submission" date="2016-02" db="EMBL/GenBank/DDBJ databases">
        <title>Genome analysis of coral dinoflagellate symbionts highlights evolutionary adaptations to a symbiotic lifestyle.</title>
        <authorList>
            <person name="Aranda M."/>
            <person name="Li Y."/>
            <person name="Liew Y.J."/>
            <person name="Baumgarten S."/>
            <person name="Simakov O."/>
            <person name="Wilson M."/>
            <person name="Piel J."/>
            <person name="Ashoor H."/>
            <person name="Bougouffa S."/>
            <person name="Bajic V.B."/>
            <person name="Ryu T."/>
            <person name="Ravasi T."/>
            <person name="Bayer T."/>
            <person name="Micklem G."/>
            <person name="Kim H."/>
            <person name="Bhak J."/>
            <person name="Lajeunesse T.C."/>
            <person name="Voolstra C.R."/>
        </authorList>
    </citation>
    <scope>NUCLEOTIDE SEQUENCE [LARGE SCALE GENOMIC DNA]</scope>
    <source>
        <strain evidence="3 4">CCMP2467</strain>
    </source>
</reference>